<evidence type="ECO:0000313" key="8">
    <source>
        <dbReference type="EMBL" id="EFN72465.1"/>
    </source>
</evidence>
<keyword evidence="3" id="KW-0067">ATP-binding</keyword>
<dbReference type="OMA" id="PIKTIRH"/>
<dbReference type="PANTHER" id="PTHR24115:SF191">
    <property type="entry name" value="KINESIN-LIKE PROTEIN KIF9"/>
    <property type="match status" value="1"/>
</dbReference>
<gene>
    <name evidence="8" type="ORF">EAG_09402</name>
</gene>
<proteinExistence type="inferred from homology"/>
<reference evidence="8 9" key="1">
    <citation type="journal article" date="2010" name="Science">
        <title>Genomic comparison of the ants Camponotus floridanus and Harpegnathos saltator.</title>
        <authorList>
            <person name="Bonasio R."/>
            <person name="Zhang G."/>
            <person name="Ye C."/>
            <person name="Mutti N.S."/>
            <person name="Fang X."/>
            <person name="Qin N."/>
            <person name="Donahue G."/>
            <person name="Yang P."/>
            <person name="Li Q."/>
            <person name="Li C."/>
            <person name="Zhang P."/>
            <person name="Huang Z."/>
            <person name="Berger S.L."/>
            <person name="Reinberg D."/>
            <person name="Wang J."/>
            <person name="Liebig J."/>
        </authorList>
    </citation>
    <scope>NUCLEOTIDE SEQUENCE [LARGE SCALE GENOMIC DNA]</scope>
    <source>
        <strain evidence="9">C129</strain>
    </source>
</reference>
<dbReference type="InParanoid" id="E2A260"/>
<dbReference type="InterPro" id="IPR027640">
    <property type="entry name" value="Kinesin-like_fam"/>
</dbReference>
<keyword evidence="4" id="KW-0963">Cytoplasm</keyword>
<dbReference type="InterPro" id="IPR001752">
    <property type="entry name" value="Kinesin_motor_dom"/>
</dbReference>
<organism evidence="9">
    <name type="scientific">Camponotus floridanus</name>
    <name type="common">Florida carpenter ant</name>
    <dbReference type="NCBI Taxonomy" id="104421"/>
    <lineage>
        <taxon>Eukaryota</taxon>
        <taxon>Metazoa</taxon>
        <taxon>Ecdysozoa</taxon>
        <taxon>Arthropoda</taxon>
        <taxon>Hexapoda</taxon>
        <taxon>Insecta</taxon>
        <taxon>Pterygota</taxon>
        <taxon>Neoptera</taxon>
        <taxon>Endopterygota</taxon>
        <taxon>Hymenoptera</taxon>
        <taxon>Apocrita</taxon>
        <taxon>Aculeata</taxon>
        <taxon>Formicoidea</taxon>
        <taxon>Formicidae</taxon>
        <taxon>Formicinae</taxon>
        <taxon>Camponotus</taxon>
    </lineage>
</organism>
<keyword evidence="4" id="KW-0206">Cytoskeleton</keyword>
<dbReference type="GO" id="GO:0005524">
    <property type="term" value="F:ATP binding"/>
    <property type="evidence" value="ECO:0007669"/>
    <property type="project" value="UniProtKB-KW"/>
</dbReference>
<feature type="domain" description="Kinesin motor" evidence="7">
    <location>
        <begin position="1"/>
        <end position="241"/>
    </location>
</feature>
<dbReference type="GO" id="GO:0016887">
    <property type="term" value="F:ATP hydrolysis activity"/>
    <property type="evidence" value="ECO:0007669"/>
    <property type="project" value="TreeGrafter"/>
</dbReference>
<comment type="similarity">
    <text evidence="5">Belongs to the TRAFAC class myosin-kinesin ATPase superfamily. Kinesin family.</text>
</comment>
<evidence type="ECO:0000259" key="7">
    <source>
        <dbReference type="PROSITE" id="PS50067"/>
    </source>
</evidence>
<dbReference type="PROSITE" id="PS50067">
    <property type="entry name" value="KINESIN_MOTOR_2"/>
    <property type="match status" value="1"/>
</dbReference>
<dbReference type="Gene3D" id="3.40.850.10">
    <property type="entry name" value="Kinesin motor domain"/>
    <property type="match status" value="1"/>
</dbReference>
<dbReference type="GO" id="GO:0003777">
    <property type="term" value="F:microtubule motor activity"/>
    <property type="evidence" value="ECO:0007669"/>
    <property type="project" value="InterPro"/>
</dbReference>
<comment type="subcellular location">
    <subcellularLocation>
        <location evidence="1">Cytoplasm</location>
        <location evidence="1">Cytoskeleton</location>
    </subcellularLocation>
</comment>
<dbReference type="OrthoDB" id="3176171at2759"/>
<dbReference type="SUPFAM" id="SSF52540">
    <property type="entry name" value="P-loop containing nucleoside triphosphate hydrolases"/>
    <property type="match status" value="1"/>
</dbReference>
<evidence type="ECO:0000256" key="6">
    <source>
        <dbReference type="SAM" id="Coils"/>
    </source>
</evidence>
<evidence type="ECO:0000256" key="2">
    <source>
        <dbReference type="ARBA" id="ARBA00022741"/>
    </source>
</evidence>
<dbReference type="GO" id="GO:0008017">
    <property type="term" value="F:microtubule binding"/>
    <property type="evidence" value="ECO:0007669"/>
    <property type="project" value="InterPro"/>
</dbReference>
<evidence type="ECO:0000256" key="4">
    <source>
        <dbReference type="ARBA" id="ARBA00023212"/>
    </source>
</evidence>
<dbReference type="PANTHER" id="PTHR24115">
    <property type="entry name" value="KINESIN-RELATED"/>
    <property type="match status" value="1"/>
</dbReference>
<comment type="caution">
    <text evidence="5">Lacks conserved residue(s) required for the propagation of feature annotation.</text>
</comment>
<evidence type="ECO:0000256" key="1">
    <source>
        <dbReference type="ARBA" id="ARBA00004245"/>
    </source>
</evidence>
<sequence>MGKPGLERVSQLGVLEITGKGIIPRFLSDIFAEKTNRRKINDIHYRLSFVELKGKDVIDLLTTRKRKIVNINNHNAFKNITIVNVENEDETLRKILEGEARRSIVKNTMYPVSHLGAVVITFHVSNASLIKSQAFVATSKIHIVEMAGTGTAGSPSNCWKTATDLGMANLMRMQVEQYFVYLRKQSACMYAIIRSNNLLKLLKDAFGITSVIRFVSHVRIASEDLDVTLSTMRLSGKIAKLKPIKTIRHIQSRTELIVQQLREEVNELKKELELNNMFLHQEALSNISKLRSEQINRDIMNFLEGSISELTLFNVTQARLLIKVAKQLFDNILNRLYGEQAQSDRVVQARKRRLRSKPANSFEYFLSKSIMYLNMANSFYEWNKKSREMFGALMRNMDIYTKMTFLSYDF</sequence>
<dbReference type="InterPro" id="IPR027417">
    <property type="entry name" value="P-loop_NTPase"/>
</dbReference>
<name>E2A260_CAMFO</name>
<feature type="coiled-coil region" evidence="6">
    <location>
        <begin position="251"/>
        <end position="282"/>
    </location>
</feature>
<keyword evidence="9" id="KW-1185">Reference proteome</keyword>
<protein>
    <submittedName>
        <fullName evidence="8">Kinesin-like protein KIF9</fullName>
    </submittedName>
</protein>
<evidence type="ECO:0000256" key="5">
    <source>
        <dbReference type="PROSITE-ProRule" id="PRU00283"/>
    </source>
</evidence>
<accession>E2A260</accession>
<evidence type="ECO:0000313" key="9">
    <source>
        <dbReference type="Proteomes" id="UP000000311"/>
    </source>
</evidence>
<keyword evidence="6" id="KW-0175">Coiled coil</keyword>
<dbReference type="GO" id="GO:0005874">
    <property type="term" value="C:microtubule"/>
    <property type="evidence" value="ECO:0007669"/>
    <property type="project" value="TreeGrafter"/>
</dbReference>
<evidence type="ECO:0000256" key="3">
    <source>
        <dbReference type="ARBA" id="ARBA00022840"/>
    </source>
</evidence>
<dbReference type="Pfam" id="PF00225">
    <property type="entry name" value="Kinesin"/>
    <property type="match status" value="1"/>
</dbReference>
<dbReference type="EMBL" id="GL435922">
    <property type="protein sequence ID" value="EFN72465.1"/>
    <property type="molecule type" value="Genomic_DNA"/>
</dbReference>
<dbReference type="AlphaFoldDB" id="E2A260"/>
<dbReference type="GO" id="GO:0007018">
    <property type="term" value="P:microtubule-based movement"/>
    <property type="evidence" value="ECO:0007669"/>
    <property type="project" value="InterPro"/>
</dbReference>
<dbReference type="Proteomes" id="UP000000311">
    <property type="component" value="Unassembled WGS sequence"/>
</dbReference>
<dbReference type="STRING" id="104421.E2A260"/>
<dbReference type="GO" id="GO:0005871">
    <property type="term" value="C:kinesin complex"/>
    <property type="evidence" value="ECO:0007669"/>
    <property type="project" value="TreeGrafter"/>
</dbReference>
<keyword evidence="2" id="KW-0547">Nucleotide-binding</keyword>
<dbReference type="InterPro" id="IPR036961">
    <property type="entry name" value="Kinesin_motor_dom_sf"/>
</dbReference>